<organism evidence="1">
    <name type="scientific">Thomasclavelia ramosa</name>
    <dbReference type="NCBI Taxonomy" id="1547"/>
    <lineage>
        <taxon>Bacteria</taxon>
        <taxon>Bacillati</taxon>
        <taxon>Bacillota</taxon>
        <taxon>Erysipelotrichia</taxon>
        <taxon>Erysipelotrichales</taxon>
        <taxon>Coprobacillaceae</taxon>
        <taxon>Thomasclavelia</taxon>
    </lineage>
</organism>
<accession>A0A6N2XUI2</accession>
<dbReference type="RefSeq" id="WP_156634998.1">
    <property type="nucleotide sequence ID" value="NZ_CACRTL010000003.1"/>
</dbReference>
<sequence length="257" mass="30473">MIKIFDESTYPNDILQIRDQVYALPINIKNEIMETEHIRDYIYREINKVSIIQNIYKTLIVKLDYYCLMLYHNTRVLDCSTFRDNGIIFSNNKRLNILKGSMEKLNIDSDSINKIMDLIVQEINRHGSNGDNSRVNEICFYFDINAFKEFDKYLALFGGELLIYALDGKIDKELYKRIMKIGLPYIIVFSLPFKSLGKYIKEDIARYMIEDWIHLNILKDETNHLYSGKSEIEIPSKDIIEICEIKDSFKEIDDYYF</sequence>
<dbReference type="AlphaFoldDB" id="A0A6N2XUI2"/>
<name>A0A6N2XUI2_9FIRM</name>
<dbReference type="EMBL" id="CACRTL010000003">
    <property type="protein sequence ID" value="VYT57995.1"/>
    <property type="molecule type" value="Genomic_DNA"/>
</dbReference>
<gene>
    <name evidence="1" type="ORF">CRLFYP8_00606</name>
</gene>
<protein>
    <submittedName>
        <fullName evidence="1">Uncharacterized protein</fullName>
    </submittedName>
</protein>
<proteinExistence type="predicted"/>
<evidence type="ECO:0000313" key="1">
    <source>
        <dbReference type="EMBL" id="VYT57995.1"/>
    </source>
</evidence>
<reference evidence="1" key="1">
    <citation type="submission" date="2019-11" db="EMBL/GenBank/DDBJ databases">
        <authorList>
            <person name="Feng L."/>
        </authorList>
    </citation>
    <scope>NUCLEOTIDE SEQUENCE</scope>
    <source>
        <strain evidence="1">CramosumLFYP8</strain>
    </source>
</reference>